<evidence type="ECO:0000256" key="7">
    <source>
        <dbReference type="RuleBase" id="RU361215"/>
    </source>
</evidence>
<dbReference type="PANTHER" id="PTHR10589:SF29">
    <property type="entry name" value="UBIQUITIN CARBOXYL-TERMINAL HYDROLASE"/>
    <property type="match status" value="1"/>
</dbReference>
<dbReference type="SUPFAM" id="SSF54001">
    <property type="entry name" value="Cysteine proteinases"/>
    <property type="match status" value="2"/>
</dbReference>
<organism evidence="10 11">
    <name type="scientific">Baudoinia panamericana (strain UAMH 10762)</name>
    <name type="common">Angels' share fungus</name>
    <name type="synonym">Baudoinia compniacensis (strain UAMH 10762)</name>
    <dbReference type="NCBI Taxonomy" id="717646"/>
    <lineage>
        <taxon>Eukaryota</taxon>
        <taxon>Fungi</taxon>
        <taxon>Dikarya</taxon>
        <taxon>Ascomycota</taxon>
        <taxon>Pezizomycotina</taxon>
        <taxon>Dothideomycetes</taxon>
        <taxon>Dothideomycetidae</taxon>
        <taxon>Mycosphaerellales</taxon>
        <taxon>Teratosphaeriaceae</taxon>
        <taxon>Baudoinia</taxon>
    </lineage>
</organism>
<reference evidence="10 11" key="1">
    <citation type="journal article" date="2012" name="PLoS Pathog.">
        <title>Diverse lifestyles and strategies of plant pathogenesis encoded in the genomes of eighteen Dothideomycetes fungi.</title>
        <authorList>
            <person name="Ohm R.A."/>
            <person name="Feau N."/>
            <person name="Henrissat B."/>
            <person name="Schoch C.L."/>
            <person name="Horwitz B.A."/>
            <person name="Barry K.W."/>
            <person name="Condon B.J."/>
            <person name="Copeland A.C."/>
            <person name="Dhillon B."/>
            <person name="Glaser F."/>
            <person name="Hesse C.N."/>
            <person name="Kosti I."/>
            <person name="LaButti K."/>
            <person name="Lindquist E.A."/>
            <person name="Lucas S."/>
            <person name="Salamov A.A."/>
            <person name="Bradshaw R.E."/>
            <person name="Ciuffetti L."/>
            <person name="Hamelin R.C."/>
            <person name="Kema G.H.J."/>
            <person name="Lawrence C."/>
            <person name="Scott J.A."/>
            <person name="Spatafora J.W."/>
            <person name="Turgeon B.G."/>
            <person name="de Wit P.J.G.M."/>
            <person name="Zhong S."/>
            <person name="Goodwin S.B."/>
            <person name="Grigoriev I.V."/>
        </authorList>
    </citation>
    <scope>NUCLEOTIDE SEQUENCE [LARGE SCALE GENOMIC DNA]</scope>
    <source>
        <strain evidence="10 11">UAMH 10762</strain>
    </source>
</reference>
<dbReference type="OMA" id="GYHFIAY"/>
<dbReference type="Proteomes" id="UP000011761">
    <property type="component" value="Unassembled WGS sequence"/>
</dbReference>
<evidence type="ECO:0000256" key="8">
    <source>
        <dbReference type="SAM" id="MobiDB-lite"/>
    </source>
</evidence>
<dbReference type="Gene3D" id="3.40.532.10">
    <property type="entry name" value="Peptidase C12, ubiquitin carboxyl-terminal hydrolase"/>
    <property type="match status" value="2"/>
</dbReference>
<evidence type="ECO:0000256" key="1">
    <source>
        <dbReference type="ARBA" id="ARBA00000707"/>
    </source>
</evidence>
<dbReference type="GO" id="GO:0006511">
    <property type="term" value="P:ubiquitin-dependent protein catabolic process"/>
    <property type="evidence" value="ECO:0007669"/>
    <property type="project" value="UniProtKB-UniRule"/>
</dbReference>
<evidence type="ECO:0000313" key="11">
    <source>
        <dbReference type="Proteomes" id="UP000011761"/>
    </source>
</evidence>
<feature type="compositionally biased region" description="Basic residues" evidence="8">
    <location>
        <begin position="1"/>
        <end position="10"/>
    </location>
</feature>
<feature type="site" description="Important for enzyme activity" evidence="6">
    <location>
        <position position="361"/>
    </location>
</feature>
<dbReference type="EC" id="3.4.19.12" evidence="7"/>
<dbReference type="AlphaFoldDB" id="M2MTL4"/>
<proteinExistence type="inferred from homology"/>
<keyword evidence="4 6" id="KW-0378">Hydrolase</keyword>
<comment type="catalytic activity">
    <reaction evidence="1 6 7">
        <text>Thiol-dependent hydrolysis of ester, thioester, amide, peptide and isopeptide bonds formed by the C-terminal Gly of ubiquitin (a 76-residue protein attached to proteins as an intracellular targeting signal).</text>
        <dbReference type="EC" id="3.4.19.12"/>
    </reaction>
</comment>
<dbReference type="OrthoDB" id="1924260at2759"/>
<dbReference type="KEGG" id="bcom:BAUCODRAFT_30723"/>
<feature type="region of interest" description="Disordered" evidence="8">
    <location>
        <begin position="191"/>
        <end position="329"/>
    </location>
</feature>
<dbReference type="GO" id="GO:0004843">
    <property type="term" value="F:cysteine-type deubiquitinase activity"/>
    <property type="evidence" value="ECO:0007669"/>
    <property type="project" value="UniProtKB-UniRule"/>
</dbReference>
<dbReference type="EMBL" id="KB445551">
    <property type="protein sequence ID" value="EMD00252.1"/>
    <property type="molecule type" value="Genomic_DNA"/>
</dbReference>
<dbReference type="eggNOG" id="KOG2778">
    <property type="taxonomic scope" value="Eukaryota"/>
</dbReference>
<dbReference type="RefSeq" id="XP_007672752.1">
    <property type="nucleotide sequence ID" value="XM_007674562.1"/>
</dbReference>
<sequence length="552" mass="61196">MAQKRSKVRKVAAVSSNAAATTIDGESGSSAPPDRATWSGWVEMESEPAFFNVMLKEMGVRGVKVQEVYDLGEEFLAMLPQPVHALIFLFRFRETENPQVPADGCPKHVWFANQTPDFACATFALLNIVNNIPDLELGDELRQFKVSTQDMDPLSRGDAVDGFDFVRRIHNSFARDNDILETDIHLRDKASKLKKRQALAKARETRELKKVGKTEPATPQKRKSESEEPPTRSTRRRKIQSPGDVDRSLIPAKEGANATGRTAKRGITKSGTTAKKTLPTKKAKKSPKEESRNGGSNAEFETPSTARVTDEAQTNGLRRSERAPKSRKDIATAAAAAEAAADEGFHFCAYMPINGHVWKLDGLDRYPQDMGSFSEDDGGNWMHVAQPTLMGRMAQYEASEIQFNIMAIVHDTLSTDRVALLQNVKTLRTVDAKLSGLCEDRHTMEGAETKKDVVTESASELNVAAADIESAQVPAEMAARIKKKDDLLELIELRQGVIAQQVALRAMLRDALEANKEDDRKARHRRHDYAKFIDSWLGALAEQELLTDLIDA</sequence>
<dbReference type="STRING" id="717646.M2MTL4"/>
<evidence type="ECO:0000256" key="5">
    <source>
        <dbReference type="ARBA" id="ARBA00022807"/>
    </source>
</evidence>
<feature type="compositionally biased region" description="Basic and acidic residues" evidence="8">
    <location>
        <begin position="201"/>
        <end position="213"/>
    </location>
</feature>
<dbReference type="PRINTS" id="PR00707">
    <property type="entry name" value="UBCTHYDRLASE"/>
</dbReference>
<feature type="site" description="Transition state stabilizer" evidence="6">
    <location>
        <position position="114"/>
    </location>
</feature>
<feature type="compositionally biased region" description="Polar residues" evidence="8">
    <location>
        <begin position="302"/>
        <end position="317"/>
    </location>
</feature>
<feature type="region of interest" description="Disordered" evidence="8">
    <location>
        <begin position="1"/>
        <end position="36"/>
    </location>
</feature>
<name>M2MTL4_BAUPA</name>
<evidence type="ECO:0000313" key="10">
    <source>
        <dbReference type="EMBL" id="EMD00252.1"/>
    </source>
</evidence>
<dbReference type="InterPro" id="IPR036959">
    <property type="entry name" value="Peptidase_C12_UCH_sf"/>
</dbReference>
<feature type="compositionally biased region" description="Low complexity" evidence="8">
    <location>
        <begin position="11"/>
        <end position="20"/>
    </location>
</feature>
<dbReference type="PROSITE" id="PS52048">
    <property type="entry name" value="UCH_DOMAIN"/>
    <property type="match status" value="1"/>
</dbReference>
<dbReference type="InterPro" id="IPR001578">
    <property type="entry name" value="Peptidase_C12_UCH"/>
</dbReference>
<dbReference type="PANTHER" id="PTHR10589">
    <property type="entry name" value="UBIQUITIN CARBOXYL-TERMINAL HYDROLASE"/>
    <property type="match status" value="1"/>
</dbReference>
<dbReference type="GeneID" id="19111301"/>
<keyword evidence="11" id="KW-1185">Reference proteome</keyword>
<accession>M2MTL4</accession>
<protein>
    <recommendedName>
        <fullName evidence="7">Ubiquitin carboxyl-terminal hydrolase</fullName>
        <ecNumber evidence="7">3.4.19.12</ecNumber>
    </recommendedName>
</protein>
<comment type="similarity">
    <text evidence="6 7">Belongs to the peptidase C12 family.</text>
</comment>
<dbReference type="GO" id="GO:0016579">
    <property type="term" value="P:protein deubiquitination"/>
    <property type="evidence" value="ECO:0007669"/>
    <property type="project" value="TreeGrafter"/>
</dbReference>
<keyword evidence="2 6" id="KW-0645">Protease</keyword>
<dbReference type="HOGENOM" id="CLU_018316_3_1_1"/>
<evidence type="ECO:0000256" key="2">
    <source>
        <dbReference type="ARBA" id="ARBA00022670"/>
    </source>
</evidence>
<feature type="active site" description="Proton donor" evidence="6">
    <location>
        <position position="346"/>
    </location>
</feature>
<feature type="active site" description="Nucleophile" evidence="6">
    <location>
        <position position="120"/>
    </location>
</feature>
<keyword evidence="5 6" id="KW-0788">Thiol protease</keyword>
<keyword evidence="3 6" id="KW-0833">Ubl conjugation pathway</keyword>
<feature type="domain" description="UCH catalytic" evidence="9">
    <location>
        <begin position="40"/>
        <end position="410"/>
    </location>
</feature>
<gene>
    <name evidence="10" type="ORF">BAUCODRAFT_30723</name>
</gene>
<feature type="compositionally biased region" description="Basic and acidic residues" evidence="8">
    <location>
        <begin position="318"/>
        <end position="329"/>
    </location>
</feature>
<dbReference type="GO" id="GO:0005737">
    <property type="term" value="C:cytoplasm"/>
    <property type="evidence" value="ECO:0007669"/>
    <property type="project" value="TreeGrafter"/>
</dbReference>
<evidence type="ECO:0000256" key="3">
    <source>
        <dbReference type="ARBA" id="ARBA00022786"/>
    </source>
</evidence>
<evidence type="ECO:0000256" key="4">
    <source>
        <dbReference type="ARBA" id="ARBA00022801"/>
    </source>
</evidence>
<evidence type="ECO:0000256" key="6">
    <source>
        <dbReference type="PROSITE-ProRule" id="PRU01393"/>
    </source>
</evidence>
<dbReference type="InterPro" id="IPR038765">
    <property type="entry name" value="Papain-like_cys_pep_sf"/>
</dbReference>
<dbReference type="Pfam" id="PF01088">
    <property type="entry name" value="Peptidase_C12"/>
    <property type="match status" value="2"/>
</dbReference>
<evidence type="ECO:0000259" key="9">
    <source>
        <dbReference type="PROSITE" id="PS52048"/>
    </source>
</evidence>